<dbReference type="InterPro" id="IPR004838">
    <property type="entry name" value="NHTrfase_class1_PyrdxlP-BS"/>
</dbReference>
<dbReference type="CDD" id="cd00609">
    <property type="entry name" value="AAT_like"/>
    <property type="match status" value="1"/>
</dbReference>
<evidence type="ECO:0000256" key="4">
    <source>
        <dbReference type="ARBA" id="ARBA00022679"/>
    </source>
</evidence>
<keyword evidence="4 6" id="KW-0808">Transferase</keyword>
<dbReference type="Gene3D" id="3.40.640.10">
    <property type="entry name" value="Type I PLP-dependent aspartate aminotransferase-like (Major domain)"/>
    <property type="match status" value="1"/>
</dbReference>
<keyword evidence="5" id="KW-0663">Pyridoxal phosphate</keyword>
<dbReference type="InterPro" id="IPR050596">
    <property type="entry name" value="AspAT/PAT-like"/>
</dbReference>
<feature type="domain" description="Aminotransferase class I/classII large" evidence="7">
    <location>
        <begin position="41"/>
        <end position="395"/>
    </location>
</feature>
<dbReference type="InterPro" id="IPR004839">
    <property type="entry name" value="Aminotransferase_I/II_large"/>
</dbReference>
<dbReference type="InterPro" id="IPR015421">
    <property type="entry name" value="PyrdxlP-dep_Trfase_major"/>
</dbReference>
<dbReference type="GO" id="GO:0008483">
    <property type="term" value="F:transaminase activity"/>
    <property type="evidence" value="ECO:0007669"/>
    <property type="project" value="UniProtKB-KW"/>
</dbReference>
<dbReference type="SUPFAM" id="SSF53383">
    <property type="entry name" value="PLP-dependent transferases"/>
    <property type="match status" value="1"/>
</dbReference>
<dbReference type="EC" id="2.6.1.-" evidence="6"/>
<gene>
    <name evidence="8" type="ORF">BEN47_05460</name>
</gene>
<dbReference type="PANTHER" id="PTHR46383:SF1">
    <property type="entry name" value="ASPARTATE AMINOTRANSFERASE"/>
    <property type="match status" value="1"/>
</dbReference>
<name>A0A1G1SS17_9BACT</name>
<dbReference type="FunFam" id="3.40.640.10:FF:000033">
    <property type="entry name" value="Aspartate aminotransferase"/>
    <property type="match status" value="1"/>
</dbReference>
<comment type="cofactor">
    <cofactor evidence="1 6">
        <name>pyridoxal 5'-phosphate</name>
        <dbReference type="ChEBI" id="CHEBI:597326"/>
    </cofactor>
</comment>
<dbReference type="InterPro" id="IPR015424">
    <property type="entry name" value="PyrdxlP-dep_Trfase"/>
</dbReference>
<keyword evidence="3 6" id="KW-0032">Aminotransferase</keyword>
<dbReference type="GO" id="GO:0006520">
    <property type="term" value="P:amino acid metabolic process"/>
    <property type="evidence" value="ECO:0007669"/>
    <property type="project" value="InterPro"/>
</dbReference>
<dbReference type="PROSITE" id="PS00105">
    <property type="entry name" value="AA_TRANSFER_CLASS_1"/>
    <property type="match status" value="1"/>
</dbReference>
<dbReference type="STRING" id="1908237.BEN47_05460"/>
<dbReference type="PANTHER" id="PTHR46383">
    <property type="entry name" value="ASPARTATE AMINOTRANSFERASE"/>
    <property type="match status" value="1"/>
</dbReference>
<dbReference type="GO" id="GO:0030170">
    <property type="term" value="F:pyridoxal phosphate binding"/>
    <property type="evidence" value="ECO:0007669"/>
    <property type="project" value="InterPro"/>
</dbReference>
<evidence type="ECO:0000256" key="6">
    <source>
        <dbReference type="RuleBase" id="RU000481"/>
    </source>
</evidence>
<proteinExistence type="inferred from homology"/>
<keyword evidence="9" id="KW-1185">Reference proteome</keyword>
<dbReference type="AlphaFoldDB" id="A0A1G1SS17"/>
<dbReference type="Gene3D" id="3.90.1150.10">
    <property type="entry name" value="Aspartate Aminotransferase, domain 1"/>
    <property type="match status" value="1"/>
</dbReference>
<dbReference type="OrthoDB" id="1489696at2"/>
<dbReference type="RefSeq" id="WP_070730667.1">
    <property type="nucleotide sequence ID" value="NZ_MDZB01000164.1"/>
</dbReference>
<organism evidence="8 9">
    <name type="scientific">Hymenobacter lapidarius</name>
    <dbReference type="NCBI Taxonomy" id="1908237"/>
    <lineage>
        <taxon>Bacteria</taxon>
        <taxon>Pseudomonadati</taxon>
        <taxon>Bacteroidota</taxon>
        <taxon>Cytophagia</taxon>
        <taxon>Cytophagales</taxon>
        <taxon>Hymenobacteraceae</taxon>
        <taxon>Hymenobacter</taxon>
    </lineage>
</organism>
<dbReference type="Proteomes" id="UP000176294">
    <property type="component" value="Unassembled WGS sequence"/>
</dbReference>
<evidence type="ECO:0000313" key="9">
    <source>
        <dbReference type="Proteomes" id="UP000176294"/>
    </source>
</evidence>
<evidence type="ECO:0000256" key="2">
    <source>
        <dbReference type="ARBA" id="ARBA00007441"/>
    </source>
</evidence>
<dbReference type="EMBL" id="MDZB01000164">
    <property type="protein sequence ID" value="OGX81404.1"/>
    <property type="molecule type" value="Genomic_DNA"/>
</dbReference>
<protein>
    <recommendedName>
        <fullName evidence="6">Aminotransferase</fullName>
        <ecNumber evidence="6">2.6.1.-</ecNumber>
    </recommendedName>
</protein>
<accession>A0A1G1SS17</accession>
<comment type="similarity">
    <text evidence="2 6">Belongs to the class-I pyridoxal-phosphate-dependent aminotransferase family.</text>
</comment>
<comment type="caution">
    <text evidence="8">The sequence shown here is derived from an EMBL/GenBank/DDBJ whole genome shotgun (WGS) entry which is preliminary data.</text>
</comment>
<evidence type="ECO:0000256" key="5">
    <source>
        <dbReference type="ARBA" id="ARBA00022898"/>
    </source>
</evidence>
<evidence type="ECO:0000259" key="7">
    <source>
        <dbReference type="Pfam" id="PF00155"/>
    </source>
</evidence>
<sequence>MSSTATFAPDSPLSDRIQAMNESATIAMAKKSREFLAKGFDVINLSFGEPDFQTPQYIKDAAKKALDDGYTFYTPVPGIPELRQAICDKFKRDNDLDFLPNQIVVSTGAKQSLANAVLSLVNPGDEVIVFSPYWVSYEEMVKLAEGTAVPLSGTLENDYKVTAAQLEAAITERTKLIMYSSPCNPTGSVFSRAELGAIAEVLARHPQVYALADEIYEYINFVGEHVSLAQFPAVTDRVITVNGFSKGYAMTGWRLGYLAARLDIAAACEKMQSQVTSGTCSITQRAGLAALQGGRASADEMVAAYRRRRDLVLDIVRDIPGFKTPTPSGAFYIFPEVSAYFGRTAPDGSTIDNSMDLAMYLLNDALVAAVSGDAFGAPECIRFSTAAADDKLVEAFRRVKESLAKL</sequence>
<dbReference type="InterPro" id="IPR015422">
    <property type="entry name" value="PyrdxlP-dep_Trfase_small"/>
</dbReference>
<evidence type="ECO:0000256" key="3">
    <source>
        <dbReference type="ARBA" id="ARBA00022576"/>
    </source>
</evidence>
<evidence type="ECO:0000256" key="1">
    <source>
        <dbReference type="ARBA" id="ARBA00001933"/>
    </source>
</evidence>
<reference evidence="8 9" key="1">
    <citation type="submission" date="2016-08" db="EMBL/GenBank/DDBJ databases">
        <title>Hymenobacter coccineus sp. nov., Hymenobacter lapidarius sp. nov. and Hymenobacter glacialis sp. nov., isolated from Antarctic soil.</title>
        <authorList>
            <person name="Sedlacek I."/>
            <person name="Kralova S."/>
            <person name="Kyrova K."/>
            <person name="Maslanova I."/>
            <person name="Stankova E."/>
            <person name="Vrbovska V."/>
            <person name="Nemec M."/>
            <person name="Bartak M."/>
            <person name="Svec P."/>
            <person name="Busse H.-J."/>
            <person name="Pantucek R."/>
        </authorList>
    </citation>
    <scope>NUCLEOTIDE SEQUENCE [LARGE SCALE GENOMIC DNA]</scope>
    <source>
        <strain evidence="8 9">CCM 8643</strain>
    </source>
</reference>
<dbReference type="Pfam" id="PF00155">
    <property type="entry name" value="Aminotran_1_2"/>
    <property type="match status" value="1"/>
</dbReference>
<evidence type="ECO:0000313" key="8">
    <source>
        <dbReference type="EMBL" id="OGX81404.1"/>
    </source>
</evidence>